<evidence type="ECO:0000313" key="3">
    <source>
        <dbReference type="Proteomes" id="UP000037460"/>
    </source>
</evidence>
<name>A0A0M0J8W3_9EUKA</name>
<keyword evidence="1" id="KW-0732">Signal</keyword>
<evidence type="ECO:0000256" key="1">
    <source>
        <dbReference type="SAM" id="SignalP"/>
    </source>
</evidence>
<organism evidence="2 3">
    <name type="scientific">Chrysochromulina tobinii</name>
    <dbReference type="NCBI Taxonomy" id="1460289"/>
    <lineage>
        <taxon>Eukaryota</taxon>
        <taxon>Haptista</taxon>
        <taxon>Haptophyta</taxon>
        <taxon>Prymnesiophyceae</taxon>
        <taxon>Prymnesiales</taxon>
        <taxon>Chrysochromulinaceae</taxon>
        <taxon>Chrysochromulina</taxon>
    </lineage>
</organism>
<feature type="chain" id="PRO_5005601640" evidence="1">
    <location>
        <begin position="19"/>
        <end position="221"/>
    </location>
</feature>
<protein>
    <submittedName>
        <fullName evidence="2">Secreted protein</fullName>
    </submittedName>
</protein>
<accession>A0A0M0J8W3</accession>
<proteinExistence type="predicted"/>
<gene>
    <name evidence="2" type="ORF">Ctob_001045</name>
</gene>
<keyword evidence="3" id="KW-1185">Reference proteome</keyword>
<feature type="signal peptide" evidence="1">
    <location>
        <begin position="1"/>
        <end position="18"/>
    </location>
</feature>
<dbReference type="EMBL" id="JWZX01003227">
    <property type="protein sequence ID" value="KOO23014.1"/>
    <property type="molecule type" value="Genomic_DNA"/>
</dbReference>
<comment type="caution">
    <text evidence="2">The sequence shown here is derived from an EMBL/GenBank/DDBJ whole genome shotgun (WGS) entry which is preliminary data.</text>
</comment>
<dbReference type="AlphaFoldDB" id="A0A0M0J8W3"/>
<dbReference type="Proteomes" id="UP000037460">
    <property type="component" value="Unassembled WGS sequence"/>
</dbReference>
<evidence type="ECO:0000313" key="2">
    <source>
        <dbReference type="EMBL" id="KOO23014.1"/>
    </source>
</evidence>
<reference evidence="3" key="1">
    <citation type="journal article" date="2015" name="PLoS Genet.">
        <title>Genome Sequence and Transcriptome Analyses of Chrysochromulina tobin: Metabolic Tools for Enhanced Algal Fitness in the Prominent Order Prymnesiales (Haptophyceae).</title>
        <authorList>
            <person name="Hovde B.T."/>
            <person name="Deodato C.R."/>
            <person name="Hunsperger H.M."/>
            <person name="Ryken S.A."/>
            <person name="Yost W."/>
            <person name="Jha R.K."/>
            <person name="Patterson J."/>
            <person name="Monnat R.J. Jr."/>
            <person name="Barlow S.B."/>
            <person name="Starkenburg S.R."/>
            <person name="Cattolico R.A."/>
        </authorList>
    </citation>
    <scope>NUCLEOTIDE SEQUENCE</scope>
    <source>
        <strain evidence="3">CCMP291</strain>
    </source>
</reference>
<sequence>MKRVFLSCALLLALGASAEPPAAPDLTVGAKVRYGGFGGCTVAVLHEDGSVDINVPGVGIHSRVASSSFQIEAEDDELVKLYVDFLTEEGYKPTVDSDGDVMFKKEGLLYYIFPERNDPQHFRIVLPNIWKIEDETERLQVLTACDFANSKTKVVKIFTTVKKNVWVSAELFVNKPEDFKPLFDRCISAIQTGWAASAVAGVMIGMAKTGVSGLEISPLCR</sequence>